<dbReference type="Pfam" id="PF07714">
    <property type="entry name" value="PK_Tyr_Ser-Thr"/>
    <property type="match status" value="1"/>
</dbReference>
<dbReference type="InterPro" id="IPR001245">
    <property type="entry name" value="Ser-Thr/Tyr_kinase_cat_dom"/>
</dbReference>
<keyword evidence="1" id="KW-1133">Transmembrane helix</keyword>
<dbReference type="Proteomes" id="UP000218231">
    <property type="component" value="Unassembled WGS sequence"/>
</dbReference>
<dbReference type="GO" id="GO:0004714">
    <property type="term" value="F:transmembrane receptor protein tyrosine kinase activity"/>
    <property type="evidence" value="ECO:0007669"/>
    <property type="project" value="TreeGrafter"/>
</dbReference>
<gene>
    <name evidence="4" type="ORF">WR25_03725</name>
</gene>
<dbReference type="GO" id="GO:0005886">
    <property type="term" value="C:plasma membrane"/>
    <property type="evidence" value="ECO:0007669"/>
    <property type="project" value="TreeGrafter"/>
</dbReference>
<proteinExistence type="predicted"/>
<dbReference type="InterPro" id="IPR011009">
    <property type="entry name" value="Kinase-like_dom_sf"/>
</dbReference>
<evidence type="ECO:0000259" key="3">
    <source>
        <dbReference type="SMART" id="SM00219"/>
    </source>
</evidence>
<keyword evidence="1" id="KW-0472">Membrane</keyword>
<evidence type="ECO:0000256" key="1">
    <source>
        <dbReference type="SAM" id="Phobius"/>
    </source>
</evidence>
<dbReference type="SUPFAM" id="SSF56112">
    <property type="entry name" value="Protein kinase-like (PK-like)"/>
    <property type="match status" value="1"/>
</dbReference>
<feature type="transmembrane region" description="Helical" evidence="1">
    <location>
        <begin position="43"/>
        <end position="65"/>
    </location>
</feature>
<dbReference type="SMART" id="SM00219">
    <property type="entry name" value="TyrKc"/>
    <property type="match status" value="1"/>
</dbReference>
<keyword evidence="2" id="KW-0732">Signal</keyword>
<protein>
    <recommendedName>
        <fullName evidence="3">Tyrosine-protein kinase catalytic domain-containing protein</fullName>
    </recommendedName>
</protein>
<dbReference type="OrthoDB" id="4062651at2759"/>
<feature type="signal peptide" evidence="2">
    <location>
        <begin position="1"/>
        <end position="30"/>
    </location>
</feature>
<sequence length="275" mass="30489">MSFPYRFCLIFTNPLLILLCLLWSLGFASAAQSSHECITPLDAPILLGVIVLTILATVCTIYCVMPHIPFLAKFSPSSLTAGNSANGSGSPIPTNTLFHPQPAPTSTPLMPEEADHFASKEIAFEELEPNFKQLGAGVYLNANELPVRWMAYEVLQNTERIKYSIYADLWACGVCMWEIFANGAAPYAELDNEAVIKHVLAGNKLPRTKHCPENIYDMLKQFWAKEKRSRRGLAVTKVYLQQLIDTETGNTLLSVADKAKISDAKSIRSSNENYL</sequence>
<dbReference type="PANTHER" id="PTHR24416">
    <property type="entry name" value="TYROSINE-PROTEIN KINASE RECEPTOR"/>
    <property type="match status" value="1"/>
</dbReference>
<evidence type="ECO:0000256" key="2">
    <source>
        <dbReference type="SAM" id="SignalP"/>
    </source>
</evidence>
<organism evidence="4 5">
    <name type="scientific">Diploscapter pachys</name>
    <dbReference type="NCBI Taxonomy" id="2018661"/>
    <lineage>
        <taxon>Eukaryota</taxon>
        <taxon>Metazoa</taxon>
        <taxon>Ecdysozoa</taxon>
        <taxon>Nematoda</taxon>
        <taxon>Chromadorea</taxon>
        <taxon>Rhabditida</taxon>
        <taxon>Rhabditina</taxon>
        <taxon>Rhabditomorpha</taxon>
        <taxon>Rhabditoidea</taxon>
        <taxon>Rhabditidae</taxon>
        <taxon>Diploscapter</taxon>
    </lineage>
</organism>
<dbReference type="Gene3D" id="1.10.510.10">
    <property type="entry name" value="Transferase(Phosphotransferase) domain 1"/>
    <property type="match status" value="1"/>
</dbReference>
<evidence type="ECO:0000313" key="4">
    <source>
        <dbReference type="EMBL" id="PAV87950.1"/>
    </source>
</evidence>
<comment type="caution">
    <text evidence="4">The sequence shown here is derived from an EMBL/GenBank/DDBJ whole genome shotgun (WGS) entry which is preliminary data.</text>
</comment>
<reference evidence="4 5" key="1">
    <citation type="journal article" date="2017" name="Curr. Biol.">
        <title>Genome architecture and evolution of a unichromosomal asexual nematode.</title>
        <authorList>
            <person name="Fradin H."/>
            <person name="Zegar C."/>
            <person name="Gutwein M."/>
            <person name="Lucas J."/>
            <person name="Kovtun M."/>
            <person name="Corcoran D."/>
            <person name="Baugh L.R."/>
            <person name="Kiontke K."/>
            <person name="Gunsalus K."/>
            <person name="Fitch D.H."/>
            <person name="Piano F."/>
        </authorList>
    </citation>
    <scope>NUCLEOTIDE SEQUENCE [LARGE SCALE GENOMIC DNA]</scope>
    <source>
        <strain evidence="4">PF1309</strain>
    </source>
</reference>
<feature type="domain" description="Tyrosine-protein kinase catalytic" evidence="3">
    <location>
        <begin position="16"/>
        <end position="238"/>
    </location>
</feature>
<dbReference type="GO" id="GO:0043235">
    <property type="term" value="C:receptor complex"/>
    <property type="evidence" value="ECO:0007669"/>
    <property type="project" value="TreeGrafter"/>
</dbReference>
<feature type="chain" id="PRO_5012177874" description="Tyrosine-protein kinase catalytic domain-containing protein" evidence="2">
    <location>
        <begin position="31"/>
        <end position="275"/>
    </location>
</feature>
<dbReference type="InterPro" id="IPR050122">
    <property type="entry name" value="RTK"/>
</dbReference>
<keyword evidence="1" id="KW-0812">Transmembrane</keyword>
<dbReference type="AlphaFoldDB" id="A0A2A2LPA1"/>
<dbReference type="STRING" id="2018661.A0A2A2LPA1"/>
<accession>A0A2A2LPA1</accession>
<dbReference type="GO" id="GO:0007169">
    <property type="term" value="P:cell surface receptor protein tyrosine kinase signaling pathway"/>
    <property type="evidence" value="ECO:0007669"/>
    <property type="project" value="TreeGrafter"/>
</dbReference>
<dbReference type="EMBL" id="LIAE01006538">
    <property type="protein sequence ID" value="PAV87950.1"/>
    <property type="molecule type" value="Genomic_DNA"/>
</dbReference>
<keyword evidence="5" id="KW-1185">Reference proteome</keyword>
<dbReference type="InterPro" id="IPR020635">
    <property type="entry name" value="Tyr_kinase_cat_dom"/>
</dbReference>
<dbReference type="PANTHER" id="PTHR24416:SF611">
    <property type="entry name" value="TYROSINE-PROTEIN KINASE TRANSMEMBRANE RECEPTOR ROR"/>
    <property type="match status" value="1"/>
</dbReference>
<evidence type="ECO:0000313" key="5">
    <source>
        <dbReference type="Proteomes" id="UP000218231"/>
    </source>
</evidence>
<name>A0A2A2LPA1_9BILA</name>